<gene>
    <name evidence="1" type="ordered locus">Phep_1972</name>
</gene>
<accession>C6XWA1</accession>
<dbReference type="HOGENOM" id="CLU_849526_0_0_10"/>
<dbReference type="STRING" id="485917.Phep_1972"/>
<evidence type="ECO:0000313" key="2">
    <source>
        <dbReference type="Proteomes" id="UP000000852"/>
    </source>
</evidence>
<dbReference type="KEGG" id="phe:Phep_1972"/>
<dbReference type="RefSeq" id="WP_015807794.1">
    <property type="nucleotide sequence ID" value="NC_013061.1"/>
</dbReference>
<keyword evidence="2" id="KW-1185">Reference proteome</keyword>
<evidence type="ECO:0008006" key="3">
    <source>
        <dbReference type="Google" id="ProtNLM"/>
    </source>
</evidence>
<dbReference type="AlphaFoldDB" id="C6XWA1"/>
<dbReference type="eggNOG" id="COG1442">
    <property type="taxonomic scope" value="Bacteria"/>
</dbReference>
<protein>
    <recommendedName>
        <fullName evidence="3">Nucleotide-diphospho-sugar transferase domain-containing protein</fullName>
    </recommendedName>
</protein>
<dbReference type="Proteomes" id="UP000000852">
    <property type="component" value="Chromosome"/>
</dbReference>
<reference evidence="1 2" key="1">
    <citation type="journal article" date="2009" name="Stand. Genomic Sci.">
        <title>Complete genome sequence of Pedobacter heparinus type strain (HIM 762-3).</title>
        <authorList>
            <person name="Han C."/>
            <person name="Spring S."/>
            <person name="Lapidus A."/>
            <person name="Del Rio T.G."/>
            <person name="Tice H."/>
            <person name="Copeland A."/>
            <person name="Cheng J.F."/>
            <person name="Lucas S."/>
            <person name="Chen F."/>
            <person name="Nolan M."/>
            <person name="Bruce D."/>
            <person name="Goodwin L."/>
            <person name="Pitluck S."/>
            <person name="Ivanova N."/>
            <person name="Mavromatis K."/>
            <person name="Mikhailova N."/>
            <person name="Pati A."/>
            <person name="Chen A."/>
            <person name="Palaniappan K."/>
            <person name="Land M."/>
            <person name="Hauser L."/>
            <person name="Chang Y.J."/>
            <person name="Jeffries C.C."/>
            <person name="Saunders E."/>
            <person name="Chertkov O."/>
            <person name="Brettin T."/>
            <person name="Goker M."/>
            <person name="Rohde M."/>
            <person name="Bristow J."/>
            <person name="Eisen J.A."/>
            <person name="Markowitz V."/>
            <person name="Hugenholtz P."/>
            <person name="Kyrpides N.C."/>
            <person name="Klenk H.P."/>
            <person name="Detter J.C."/>
        </authorList>
    </citation>
    <scope>NUCLEOTIDE SEQUENCE [LARGE SCALE GENOMIC DNA]</scope>
    <source>
        <strain evidence="2">ATCC 13125 / DSM 2366 / CIP 104194 / JCM 7457 / NBRC 12017 / NCIMB 9290 / NRRL B-14731 / HIM 762-3</strain>
    </source>
</reference>
<evidence type="ECO:0000313" key="1">
    <source>
        <dbReference type="EMBL" id="ACU04180.1"/>
    </source>
</evidence>
<organism evidence="1 2">
    <name type="scientific">Pedobacter heparinus (strain ATCC 13125 / DSM 2366 / CIP 104194 / JCM 7457 / NBRC 12017 / NCIMB 9290 / NRRL B-14731 / HIM 762-3)</name>
    <dbReference type="NCBI Taxonomy" id="485917"/>
    <lineage>
        <taxon>Bacteria</taxon>
        <taxon>Pseudomonadati</taxon>
        <taxon>Bacteroidota</taxon>
        <taxon>Sphingobacteriia</taxon>
        <taxon>Sphingobacteriales</taxon>
        <taxon>Sphingobacteriaceae</taxon>
        <taxon>Pedobacter</taxon>
    </lineage>
</organism>
<sequence>MKNFVILSYGSETEYRRAIFTILSLFSWTEDYSDKYRVLLYTDRPDFFFSYLAPVSVNYVTLSSEKLKEMMGETGFIHRRKVAVIDSTFENYPGEDLIFVDSDTFFISCPSILMHAFKREESYMHVREFTLKESIGVFANYQMVEFPKSFIQYISETEFLIAGTIEKFNQDDYSWNSGLIGLSSDFAKYMQYVFKLTDLFYSNSKWFISEQLAFSLLLQRQTTIKPTNELLMHYWGKRQKDLIDQLILNLINGTSLQKLNDRQFIRNLTKDWKSKVIEDSLLEQISASFSDRSWYFGFKKIIQLFLNNPKDFLRLSKILKSIYHPIP</sequence>
<dbReference type="EMBL" id="CP001681">
    <property type="protein sequence ID" value="ACU04180.1"/>
    <property type="molecule type" value="Genomic_DNA"/>
</dbReference>
<name>C6XWA1_PEDHD</name>
<dbReference type="OrthoDB" id="865313at2"/>
<proteinExistence type="predicted"/>